<gene>
    <name evidence="2" type="ORF">GCM10009819_09100</name>
</gene>
<sequence length="104" mass="11242">MALLVGEREQDVEHRLAEREEVLRLAFGVHRPSIRSFGGLYRVTIHPLTSDVKGPDSAPDRPADLTADSGAAPIAARHPLDRLHGHPSRPGRAVAASDDRSPTP</sequence>
<name>A0ABP5FJ50_9MICO</name>
<evidence type="ECO:0000313" key="3">
    <source>
        <dbReference type="Proteomes" id="UP001501196"/>
    </source>
</evidence>
<protein>
    <submittedName>
        <fullName evidence="2">Uncharacterized protein</fullName>
    </submittedName>
</protein>
<dbReference type="EMBL" id="BAAAPW010000001">
    <property type="protein sequence ID" value="GAA2027826.1"/>
    <property type="molecule type" value="Genomic_DNA"/>
</dbReference>
<evidence type="ECO:0000313" key="2">
    <source>
        <dbReference type="EMBL" id="GAA2027826.1"/>
    </source>
</evidence>
<dbReference type="Proteomes" id="UP001501196">
    <property type="component" value="Unassembled WGS sequence"/>
</dbReference>
<proteinExistence type="predicted"/>
<feature type="region of interest" description="Disordered" evidence="1">
    <location>
        <begin position="48"/>
        <end position="104"/>
    </location>
</feature>
<keyword evidence="3" id="KW-1185">Reference proteome</keyword>
<evidence type="ECO:0000256" key="1">
    <source>
        <dbReference type="SAM" id="MobiDB-lite"/>
    </source>
</evidence>
<organism evidence="2 3">
    <name type="scientific">Agromyces tropicus</name>
    <dbReference type="NCBI Taxonomy" id="555371"/>
    <lineage>
        <taxon>Bacteria</taxon>
        <taxon>Bacillati</taxon>
        <taxon>Actinomycetota</taxon>
        <taxon>Actinomycetes</taxon>
        <taxon>Micrococcales</taxon>
        <taxon>Microbacteriaceae</taxon>
        <taxon>Agromyces</taxon>
    </lineage>
</organism>
<accession>A0ABP5FJ50</accession>
<comment type="caution">
    <text evidence="2">The sequence shown here is derived from an EMBL/GenBank/DDBJ whole genome shotgun (WGS) entry which is preliminary data.</text>
</comment>
<reference evidence="3" key="1">
    <citation type="journal article" date="2019" name="Int. J. Syst. Evol. Microbiol.">
        <title>The Global Catalogue of Microorganisms (GCM) 10K type strain sequencing project: providing services to taxonomists for standard genome sequencing and annotation.</title>
        <authorList>
            <consortium name="The Broad Institute Genomics Platform"/>
            <consortium name="The Broad Institute Genome Sequencing Center for Infectious Disease"/>
            <person name="Wu L."/>
            <person name="Ma J."/>
        </authorList>
    </citation>
    <scope>NUCLEOTIDE SEQUENCE [LARGE SCALE GENOMIC DNA]</scope>
    <source>
        <strain evidence="3">JCM 15672</strain>
    </source>
</reference>